<dbReference type="Pfam" id="PF02257">
    <property type="entry name" value="RFX_DNA_binding"/>
    <property type="match status" value="1"/>
</dbReference>
<organism evidence="5 6">
    <name type="scientific">Thiomonas delicata</name>
    <name type="common">Thiomonas cuprina</name>
    <dbReference type="NCBI Taxonomy" id="364030"/>
    <lineage>
        <taxon>Bacteria</taxon>
        <taxon>Pseudomonadati</taxon>
        <taxon>Pseudomonadota</taxon>
        <taxon>Betaproteobacteria</taxon>
        <taxon>Burkholderiales</taxon>
        <taxon>Thiomonas</taxon>
    </lineage>
</organism>
<proteinExistence type="predicted"/>
<evidence type="ECO:0000256" key="3">
    <source>
        <dbReference type="ARBA" id="ARBA00022840"/>
    </source>
</evidence>
<evidence type="ECO:0000313" key="6">
    <source>
        <dbReference type="Proteomes" id="UP000214566"/>
    </source>
</evidence>
<dbReference type="SUPFAM" id="SSF52540">
    <property type="entry name" value="P-loop containing nucleoside triphosphate hydrolases"/>
    <property type="match status" value="1"/>
</dbReference>
<dbReference type="GO" id="GO:0016787">
    <property type="term" value="F:hydrolase activity"/>
    <property type="evidence" value="ECO:0007669"/>
    <property type="project" value="UniProtKB-KW"/>
</dbReference>
<name>A0A238D3E2_THIDL</name>
<reference evidence="5 6" key="1">
    <citation type="submission" date="2016-06" db="EMBL/GenBank/DDBJ databases">
        <authorList>
            <person name="Kjaerup R.B."/>
            <person name="Dalgaard T.S."/>
            <person name="Juul-Madsen H.R."/>
        </authorList>
    </citation>
    <scope>NUCLEOTIDE SEQUENCE [LARGE SCALE GENOMIC DNA]</scope>
    <source>
        <strain evidence="5 6">DSM 16361</strain>
    </source>
</reference>
<dbReference type="GO" id="GO:0006355">
    <property type="term" value="P:regulation of DNA-templated transcription"/>
    <property type="evidence" value="ECO:0007669"/>
    <property type="project" value="InterPro"/>
</dbReference>
<evidence type="ECO:0000313" key="5">
    <source>
        <dbReference type="EMBL" id="SBP87807.1"/>
    </source>
</evidence>
<dbReference type="EMBL" id="FLMQ01000055">
    <property type="protein sequence ID" value="SBP87807.1"/>
    <property type="molecule type" value="Genomic_DNA"/>
</dbReference>
<sequence>MTRRAFQPHLYASHAVATGGIASDSNLLYQWTGTHWSPIDEEAAERDAYAWLVAQDPAWASAENARKAVRAASLFSPRLPKLTDAVVVPTQSGYVHLDGAELVLKPADPSLGLTHCLDCPYAPEGVMPAHFAAFVQRVLPDPSVRARVQEYIGYTLLADARYQRAQFWLGEGANGKGVLANVVQALHGHIAAMALDQLAGFHLSVLVGASLVYVDEVPRKPIDEQRLKSMIAGERMPVDRKYREPLSIHVRGKWLVLGNHLPAISDHSSGFWRRWDVVPFSVTIPERERDPLLAQTIVREELSGVLRWALDGLVRLQTRGGFDPVMPAAMQAMLQEAKADTNSVVAWVEDLGVKLQLACDVPKERVFEHYRNWCAVNAMHEVSVVQFWKRVREHFRELTEARIRTGPGQRRVCNVKLSASTTDLDI</sequence>
<dbReference type="InterPro" id="IPR006500">
    <property type="entry name" value="Helicase_put_C_phage/plasmid"/>
</dbReference>
<dbReference type="SUPFAM" id="SSF46785">
    <property type="entry name" value="Winged helix' DNA-binding domain"/>
    <property type="match status" value="1"/>
</dbReference>
<evidence type="ECO:0000259" key="4">
    <source>
        <dbReference type="PROSITE" id="PS51206"/>
    </source>
</evidence>
<dbReference type="InterPro" id="IPR051620">
    <property type="entry name" value="ORF904-like_C"/>
</dbReference>
<keyword evidence="6" id="KW-1185">Reference proteome</keyword>
<accession>A0A238D3E2</accession>
<dbReference type="NCBIfam" id="TIGR01613">
    <property type="entry name" value="primase_Cterm"/>
    <property type="match status" value="1"/>
</dbReference>
<feature type="domain" description="SF3 helicase" evidence="4">
    <location>
        <begin position="143"/>
        <end position="293"/>
    </location>
</feature>
<dbReference type="PROSITE" id="PS51206">
    <property type="entry name" value="SF3_HELICASE_1"/>
    <property type="match status" value="1"/>
</dbReference>
<dbReference type="InterPro" id="IPR036388">
    <property type="entry name" value="WH-like_DNA-bd_sf"/>
</dbReference>
<dbReference type="Gene3D" id="3.40.50.300">
    <property type="entry name" value="P-loop containing nucleotide triphosphate hydrolases"/>
    <property type="match status" value="1"/>
</dbReference>
<dbReference type="GO" id="GO:0005524">
    <property type="term" value="F:ATP binding"/>
    <property type="evidence" value="ECO:0007669"/>
    <property type="project" value="UniProtKB-KW"/>
</dbReference>
<dbReference type="PANTHER" id="PTHR35372:SF2">
    <property type="entry name" value="SF3 HELICASE DOMAIN-CONTAINING PROTEIN"/>
    <property type="match status" value="1"/>
</dbReference>
<dbReference type="Gene3D" id="1.10.10.10">
    <property type="entry name" value="Winged helix-like DNA-binding domain superfamily/Winged helix DNA-binding domain"/>
    <property type="match status" value="1"/>
</dbReference>
<dbReference type="InterPro" id="IPR014015">
    <property type="entry name" value="Helicase_SF3_DNA-vir"/>
</dbReference>
<evidence type="ECO:0000256" key="2">
    <source>
        <dbReference type="ARBA" id="ARBA00022801"/>
    </source>
</evidence>
<dbReference type="OrthoDB" id="9097989at2"/>
<dbReference type="GO" id="GO:0003677">
    <property type="term" value="F:DNA binding"/>
    <property type="evidence" value="ECO:0007669"/>
    <property type="project" value="InterPro"/>
</dbReference>
<dbReference type="RefSeq" id="WP_094159977.1">
    <property type="nucleotide sequence ID" value="NZ_LT592170.1"/>
</dbReference>
<dbReference type="AlphaFoldDB" id="A0A238D3E2"/>
<dbReference type="InterPro" id="IPR003150">
    <property type="entry name" value="DNA-bd_RFX"/>
</dbReference>
<dbReference type="Proteomes" id="UP000214566">
    <property type="component" value="Unassembled WGS sequence"/>
</dbReference>
<dbReference type="InterPro" id="IPR045455">
    <property type="entry name" value="NrS-1_pol-like_helicase"/>
</dbReference>
<keyword evidence="3" id="KW-0067">ATP-binding</keyword>
<dbReference type="InterPro" id="IPR027417">
    <property type="entry name" value="P-loop_NTPase"/>
</dbReference>
<keyword evidence="2" id="KW-0378">Hydrolase</keyword>
<gene>
    <name evidence="5" type="ORF">THIARS_60520</name>
</gene>
<protein>
    <submittedName>
        <fullName evidence="5">Putative Phage/plasmid primase P4, C-terminal</fullName>
    </submittedName>
</protein>
<dbReference type="PANTHER" id="PTHR35372">
    <property type="entry name" value="ATP BINDING PROTEIN-RELATED"/>
    <property type="match status" value="1"/>
</dbReference>
<dbReference type="InterPro" id="IPR036390">
    <property type="entry name" value="WH_DNA-bd_sf"/>
</dbReference>
<evidence type="ECO:0000256" key="1">
    <source>
        <dbReference type="ARBA" id="ARBA00022741"/>
    </source>
</evidence>
<keyword evidence="1" id="KW-0547">Nucleotide-binding</keyword>
<dbReference type="Pfam" id="PF19263">
    <property type="entry name" value="DUF5906"/>
    <property type="match status" value="1"/>
</dbReference>